<reference evidence="2 3" key="1">
    <citation type="submission" date="2017-10" db="EMBL/GenBank/DDBJ databases">
        <title>Clinical isolate obtained from a human patient with meningeal tuberculosis in michoacan, Mexico.</title>
        <authorList>
            <person name="Guillen-Nepita A.L."/>
            <person name="Negrete-Paz A.M."/>
            <person name="Vazquez-Marrufo G."/>
            <person name="Cruz-Hernandez A."/>
            <person name="Fresia P."/>
            <person name="Naya H."/>
            <person name="Vazquez-Garciduenas M.S."/>
        </authorList>
    </citation>
    <scope>NUCLEOTIDE SEQUENCE [LARGE SCALE GENOMIC DNA]</scope>
    <source>
        <strain evidence="3">Beijing/MYC004</strain>
    </source>
</reference>
<dbReference type="Proteomes" id="UP000236349">
    <property type="component" value="Chromosome"/>
</dbReference>
<feature type="region of interest" description="Disordered" evidence="1">
    <location>
        <begin position="160"/>
        <end position="201"/>
    </location>
</feature>
<evidence type="ECO:0000256" key="1">
    <source>
        <dbReference type="SAM" id="MobiDB-lite"/>
    </source>
</evidence>
<gene>
    <name evidence="2" type="ORF">CAB90_00787</name>
</gene>
<dbReference type="AlphaFoldDB" id="A0A0U0QIJ6"/>
<dbReference type="EMBL" id="CP024614">
    <property type="protein sequence ID" value="AUS49755.1"/>
    <property type="molecule type" value="Genomic_DNA"/>
</dbReference>
<accession>A0A0U0QIJ6</accession>
<sequence length="201" mass="22252">MDLLTQCRIRADVNHPVQRNVVCLQNLQDLHQRAGLPTQVVGLVVFGDGELGGHQAVDQSASFPVDQVLLRGGIHQYHQFSSREIAQPGHTGDDPVFRVERSDAGSRDVQVHLYQRLIVDPGPCLAEPGDLGERQHSTPFKCRGLGSGLCPVVGQCERDQHVSNGNDQTDIEHPRHQAAQSEREVDDQEDRPDQTTAQQHQ</sequence>
<proteinExistence type="predicted"/>
<name>A0A0U0QIJ6_MYCTX</name>
<protein>
    <submittedName>
        <fullName evidence="2">Uncharacterized protein</fullName>
    </submittedName>
</protein>
<evidence type="ECO:0000313" key="2">
    <source>
        <dbReference type="EMBL" id="AUS49755.1"/>
    </source>
</evidence>
<evidence type="ECO:0000313" key="3">
    <source>
        <dbReference type="Proteomes" id="UP000236349"/>
    </source>
</evidence>
<organism evidence="2 3">
    <name type="scientific">Mycobacterium tuberculosis</name>
    <dbReference type="NCBI Taxonomy" id="1773"/>
    <lineage>
        <taxon>Bacteria</taxon>
        <taxon>Bacillati</taxon>
        <taxon>Actinomycetota</taxon>
        <taxon>Actinomycetes</taxon>
        <taxon>Mycobacteriales</taxon>
        <taxon>Mycobacteriaceae</taxon>
        <taxon>Mycobacterium</taxon>
        <taxon>Mycobacterium tuberculosis complex</taxon>
    </lineage>
</organism>